<protein>
    <submittedName>
        <fullName evidence="1">Uncharacterized protein</fullName>
    </submittedName>
</protein>
<sequence length="97" mass="11425">MLFELCIILTVRDATLFKQRLFNGLLQHTDALFHIGRIITSFQAFLRKFVTNIQRGNENQLFSICDSSANFEILQPLVKIVCRHVQRILLFWRAIYP</sequence>
<gene>
    <name evidence="1" type="ORF">NCTC10036_02494</name>
</gene>
<evidence type="ECO:0000313" key="2">
    <source>
        <dbReference type="Proteomes" id="UP000281904"/>
    </source>
</evidence>
<evidence type="ECO:0000313" key="1">
    <source>
        <dbReference type="EMBL" id="VEI66001.1"/>
    </source>
</evidence>
<dbReference type="AlphaFoldDB" id="A0A448SEB7"/>
<proteinExistence type="predicted"/>
<dbReference type="EMBL" id="LR134493">
    <property type="protein sequence ID" value="VEI66001.1"/>
    <property type="molecule type" value="Genomic_DNA"/>
</dbReference>
<name>A0A448SEB7_SERRU</name>
<accession>A0A448SEB7</accession>
<organism evidence="1 2">
    <name type="scientific">Serratia rubidaea</name>
    <name type="common">Serratia marinorubra</name>
    <dbReference type="NCBI Taxonomy" id="61652"/>
    <lineage>
        <taxon>Bacteria</taxon>
        <taxon>Pseudomonadati</taxon>
        <taxon>Pseudomonadota</taxon>
        <taxon>Gammaproteobacteria</taxon>
        <taxon>Enterobacterales</taxon>
        <taxon>Yersiniaceae</taxon>
        <taxon>Serratia</taxon>
    </lineage>
</organism>
<dbReference type="Proteomes" id="UP000281904">
    <property type="component" value="Chromosome"/>
</dbReference>
<reference evidence="1 2" key="1">
    <citation type="submission" date="2018-12" db="EMBL/GenBank/DDBJ databases">
        <authorList>
            <consortium name="Pathogen Informatics"/>
        </authorList>
    </citation>
    <scope>NUCLEOTIDE SEQUENCE [LARGE SCALE GENOMIC DNA]</scope>
    <source>
        <strain evidence="1 2">NCTC10036</strain>
    </source>
</reference>